<dbReference type="Gene3D" id="3.40.50.150">
    <property type="entry name" value="Vaccinia Virus protein VP39"/>
    <property type="match status" value="1"/>
</dbReference>
<dbReference type="AlphaFoldDB" id="A0A2T1GND5"/>
<organism evidence="2 3">
    <name type="scientific">Chamaesiphon polymorphus CCALA 037</name>
    <dbReference type="NCBI Taxonomy" id="2107692"/>
    <lineage>
        <taxon>Bacteria</taxon>
        <taxon>Bacillati</taxon>
        <taxon>Cyanobacteriota</taxon>
        <taxon>Cyanophyceae</taxon>
        <taxon>Gomontiellales</taxon>
        <taxon>Chamaesiphonaceae</taxon>
        <taxon>Chamaesiphon</taxon>
    </lineage>
</organism>
<reference evidence="2 3" key="1">
    <citation type="submission" date="2018-03" db="EMBL/GenBank/DDBJ databases">
        <title>The ancient ancestry and fast evolution of plastids.</title>
        <authorList>
            <person name="Moore K.R."/>
            <person name="Magnabosco C."/>
            <person name="Momper L."/>
            <person name="Gold D.A."/>
            <person name="Bosak T."/>
            <person name="Fournier G.P."/>
        </authorList>
    </citation>
    <scope>NUCLEOTIDE SEQUENCE [LARGE SCALE GENOMIC DNA]</scope>
    <source>
        <strain evidence="2 3">CCALA 037</strain>
    </source>
</reference>
<dbReference type="Pfam" id="PF13489">
    <property type="entry name" value="Methyltransf_23"/>
    <property type="match status" value="1"/>
</dbReference>
<dbReference type="CDD" id="cd02440">
    <property type="entry name" value="AdoMet_MTases"/>
    <property type="match status" value="1"/>
</dbReference>
<comment type="caution">
    <text evidence="2">The sequence shown here is derived from an EMBL/GenBank/DDBJ whole genome shotgun (WGS) entry which is preliminary data.</text>
</comment>
<evidence type="ECO:0000313" key="3">
    <source>
        <dbReference type="Proteomes" id="UP000238937"/>
    </source>
</evidence>
<dbReference type="EMBL" id="PVWO01000005">
    <property type="protein sequence ID" value="PSB59452.1"/>
    <property type="molecule type" value="Genomic_DNA"/>
</dbReference>
<dbReference type="RefSeq" id="WP_106299396.1">
    <property type="nucleotide sequence ID" value="NZ_PVWO01000005.1"/>
</dbReference>
<dbReference type="OrthoDB" id="9806525at2"/>
<dbReference type="SUPFAM" id="SSF53448">
    <property type="entry name" value="Nucleotide-diphospho-sugar transferases"/>
    <property type="match status" value="1"/>
</dbReference>
<dbReference type="Proteomes" id="UP000238937">
    <property type="component" value="Unassembled WGS sequence"/>
</dbReference>
<evidence type="ECO:0000313" key="2">
    <source>
        <dbReference type="EMBL" id="PSB59452.1"/>
    </source>
</evidence>
<dbReference type="GO" id="GO:0006487">
    <property type="term" value="P:protein N-linked glycosylation"/>
    <property type="evidence" value="ECO:0007669"/>
    <property type="project" value="TreeGrafter"/>
</dbReference>
<dbReference type="Pfam" id="PF00535">
    <property type="entry name" value="Glycos_transf_2"/>
    <property type="match status" value="1"/>
</dbReference>
<protein>
    <submittedName>
        <fullName evidence="2">Glycosyl transferase</fullName>
    </submittedName>
</protein>
<dbReference type="CDD" id="cd04179">
    <property type="entry name" value="DPM_DPG-synthase_like"/>
    <property type="match status" value="1"/>
</dbReference>
<dbReference type="InterPro" id="IPR029044">
    <property type="entry name" value="Nucleotide-diphossugar_trans"/>
</dbReference>
<dbReference type="SUPFAM" id="SSF53335">
    <property type="entry name" value="S-adenosyl-L-methionine-dependent methyltransferases"/>
    <property type="match status" value="1"/>
</dbReference>
<evidence type="ECO:0000259" key="1">
    <source>
        <dbReference type="Pfam" id="PF00535"/>
    </source>
</evidence>
<dbReference type="PANTHER" id="PTHR10859:SF91">
    <property type="entry name" value="DOLICHYL-PHOSPHATE BETA-GLUCOSYLTRANSFERASE"/>
    <property type="match status" value="1"/>
</dbReference>
<dbReference type="Gene3D" id="3.90.550.10">
    <property type="entry name" value="Spore Coat Polysaccharide Biosynthesis Protein SpsA, Chain A"/>
    <property type="match status" value="1"/>
</dbReference>
<dbReference type="InterPro" id="IPR029063">
    <property type="entry name" value="SAM-dependent_MTases_sf"/>
</dbReference>
<feature type="domain" description="Glycosyltransferase 2-like" evidence="1">
    <location>
        <begin position="265"/>
        <end position="424"/>
    </location>
</feature>
<name>A0A2T1GND5_9CYAN</name>
<accession>A0A2T1GND5</accession>
<keyword evidence="3" id="KW-1185">Reference proteome</keyword>
<sequence length="500" mass="57154">MSDRLVTERTQTYFDAIAFKLDWWAKRNRYYYQDLDRLHQFLIPAGSNVLEIGCGTGNLLAKILPNIGVGIDFASAAIDIAKTKYPDLHFYCLNAENIPLATRTKYPFLATEFDYIILSGVLGDLTNIQRVLEQLQQLCHPHTRLVINFHNFLWEPILHLAERIGQRRPQSPQNWLSMQDVINLLNITGYQPVKIGRRLLLPKYIPILSNLVNRYLSHIPIVDRLNLTNYIVARQQLYFPGEKTFFSAEEKRHQLPTIERHYTVSVIIPARNEAGNIAAAIERLPQLGKHTEVIFVEGHSQDDTWNKLQNVVQEYRGNFTIHAFQQSGKGKGDAVRLGFEKATGDILIILDADLTVQPEELVNFVSAIVSGRGEFINGSRLVYPYSPAAMPWLNTVANKFFALVFSFLLGQNIKDTLCGTKVLWREDYLRIVANRSYFGDFDPFGDFDLLFGAAKLNLHIVEVPVRYQPRTYGKSNIAHVREGLVLLKMCLYAARKIKFV</sequence>
<keyword evidence="2" id="KW-0808">Transferase</keyword>
<dbReference type="PANTHER" id="PTHR10859">
    <property type="entry name" value="GLYCOSYL TRANSFERASE"/>
    <property type="match status" value="1"/>
</dbReference>
<dbReference type="GO" id="GO:0016740">
    <property type="term" value="F:transferase activity"/>
    <property type="evidence" value="ECO:0007669"/>
    <property type="project" value="UniProtKB-KW"/>
</dbReference>
<dbReference type="InterPro" id="IPR001173">
    <property type="entry name" value="Glyco_trans_2-like"/>
</dbReference>
<gene>
    <name evidence="2" type="ORF">C7B77_00675</name>
</gene>
<proteinExistence type="predicted"/>